<dbReference type="FunFam" id="1.20.58.150:FF:000004">
    <property type="entry name" value="ENTH domain protein"/>
    <property type="match status" value="1"/>
</dbReference>
<feature type="compositionally biased region" description="Polar residues" evidence="3">
    <location>
        <begin position="619"/>
        <end position="630"/>
    </location>
</feature>
<dbReference type="GO" id="GO:0048268">
    <property type="term" value="P:clathrin coat assembly"/>
    <property type="evidence" value="ECO:0007669"/>
    <property type="project" value="InterPro"/>
</dbReference>
<gene>
    <name evidence="5" type="ORF">QBC37DRAFT_179562</name>
</gene>
<dbReference type="InterPro" id="IPR014712">
    <property type="entry name" value="ANTH_dom_sf"/>
</dbReference>
<feature type="compositionally biased region" description="Polar residues" evidence="3">
    <location>
        <begin position="450"/>
        <end position="465"/>
    </location>
</feature>
<comment type="caution">
    <text evidence="5">The sequence shown here is derived from an EMBL/GenBank/DDBJ whole genome shotgun (WGS) entry which is preliminary data.</text>
</comment>
<name>A0AAN6YGE3_9PEZI</name>
<feature type="compositionally biased region" description="Low complexity" evidence="3">
    <location>
        <begin position="549"/>
        <end position="565"/>
    </location>
</feature>
<dbReference type="SUPFAM" id="SSF89009">
    <property type="entry name" value="GAT-like domain"/>
    <property type="match status" value="1"/>
</dbReference>
<dbReference type="GO" id="GO:0005546">
    <property type="term" value="F:phosphatidylinositol-4,5-bisphosphate binding"/>
    <property type="evidence" value="ECO:0007669"/>
    <property type="project" value="TreeGrafter"/>
</dbReference>
<dbReference type="SUPFAM" id="SSF48464">
    <property type="entry name" value="ENTH/VHS domain"/>
    <property type="match status" value="1"/>
</dbReference>
<dbReference type="InterPro" id="IPR011417">
    <property type="entry name" value="ANTH_dom"/>
</dbReference>
<feature type="compositionally biased region" description="Low complexity" evidence="3">
    <location>
        <begin position="578"/>
        <end position="603"/>
    </location>
</feature>
<dbReference type="Proteomes" id="UP001301769">
    <property type="component" value="Unassembled WGS sequence"/>
</dbReference>
<dbReference type="GO" id="GO:0005545">
    <property type="term" value="F:1-phosphatidylinositol binding"/>
    <property type="evidence" value="ECO:0007669"/>
    <property type="project" value="InterPro"/>
</dbReference>
<dbReference type="Gene3D" id="1.25.40.90">
    <property type="match status" value="1"/>
</dbReference>
<feature type="region of interest" description="Disordered" evidence="3">
    <location>
        <begin position="276"/>
        <end position="330"/>
    </location>
</feature>
<evidence type="ECO:0000313" key="6">
    <source>
        <dbReference type="Proteomes" id="UP001301769"/>
    </source>
</evidence>
<dbReference type="SMART" id="SM00273">
    <property type="entry name" value="ENTH"/>
    <property type="match status" value="1"/>
</dbReference>
<evidence type="ECO:0000313" key="5">
    <source>
        <dbReference type="EMBL" id="KAK4218853.1"/>
    </source>
</evidence>
<feature type="compositionally biased region" description="Low complexity" evidence="3">
    <location>
        <begin position="528"/>
        <end position="542"/>
    </location>
</feature>
<dbReference type="Pfam" id="PF07651">
    <property type="entry name" value="ANTH"/>
    <property type="match status" value="1"/>
</dbReference>
<protein>
    <submittedName>
        <fullName evidence="5">ANTH domain-containing protein</fullName>
    </submittedName>
</protein>
<feature type="compositionally biased region" description="Polar residues" evidence="3">
    <location>
        <begin position="490"/>
        <end position="504"/>
    </location>
</feature>
<feature type="region of interest" description="Disordered" evidence="3">
    <location>
        <begin position="388"/>
        <end position="473"/>
    </location>
</feature>
<dbReference type="FunFam" id="1.25.40.90:FF:000025">
    <property type="entry name" value="ENTH domain protein"/>
    <property type="match status" value="1"/>
</dbReference>
<dbReference type="InterPro" id="IPR045192">
    <property type="entry name" value="AP180-like"/>
</dbReference>
<reference evidence="5" key="1">
    <citation type="journal article" date="2023" name="Mol. Phylogenet. Evol.">
        <title>Genome-scale phylogeny and comparative genomics of the fungal order Sordariales.</title>
        <authorList>
            <person name="Hensen N."/>
            <person name="Bonometti L."/>
            <person name="Westerberg I."/>
            <person name="Brannstrom I.O."/>
            <person name="Guillou S."/>
            <person name="Cros-Aarteil S."/>
            <person name="Calhoun S."/>
            <person name="Haridas S."/>
            <person name="Kuo A."/>
            <person name="Mondo S."/>
            <person name="Pangilinan J."/>
            <person name="Riley R."/>
            <person name="LaButti K."/>
            <person name="Andreopoulos B."/>
            <person name="Lipzen A."/>
            <person name="Chen C."/>
            <person name="Yan M."/>
            <person name="Daum C."/>
            <person name="Ng V."/>
            <person name="Clum A."/>
            <person name="Steindorff A."/>
            <person name="Ohm R.A."/>
            <person name="Martin F."/>
            <person name="Silar P."/>
            <person name="Natvig D.O."/>
            <person name="Lalanne C."/>
            <person name="Gautier V."/>
            <person name="Ament-Velasquez S.L."/>
            <person name="Kruys A."/>
            <person name="Hutchinson M.I."/>
            <person name="Powell A.J."/>
            <person name="Barry K."/>
            <person name="Miller A.N."/>
            <person name="Grigoriev I.V."/>
            <person name="Debuchy R."/>
            <person name="Gladieux P."/>
            <person name="Hiltunen Thoren M."/>
            <person name="Johannesson H."/>
        </authorList>
    </citation>
    <scope>NUCLEOTIDE SEQUENCE</scope>
    <source>
        <strain evidence="5">PSN293</strain>
    </source>
</reference>
<evidence type="ECO:0000256" key="2">
    <source>
        <dbReference type="ARBA" id="ARBA00022490"/>
    </source>
</evidence>
<dbReference type="PANTHER" id="PTHR22951">
    <property type="entry name" value="CLATHRIN ASSEMBLY PROTEIN"/>
    <property type="match status" value="1"/>
</dbReference>
<dbReference type="Gene3D" id="1.20.58.150">
    <property type="entry name" value="ANTH domain"/>
    <property type="match status" value="1"/>
</dbReference>
<feature type="compositionally biased region" description="Polar residues" evidence="3">
    <location>
        <begin position="423"/>
        <end position="433"/>
    </location>
</feature>
<proteinExistence type="predicted"/>
<keyword evidence="2" id="KW-0963">Cytoplasm</keyword>
<reference evidence="5" key="2">
    <citation type="submission" date="2023-05" db="EMBL/GenBank/DDBJ databases">
        <authorList>
            <consortium name="Lawrence Berkeley National Laboratory"/>
            <person name="Steindorff A."/>
            <person name="Hensen N."/>
            <person name="Bonometti L."/>
            <person name="Westerberg I."/>
            <person name="Brannstrom I.O."/>
            <person name="Guillou S."/>
            <person name="Cros-Aarteil S."/>
            <person name="Calhoun S."/>
            <person name="Haridas S."/>
            <person name="Kuo A."/>
            <person name="Mondo S."/>
            <person name="Pangilinan J."/>
            <person name="Riley R."/>
            <person name="Labutti K."/>
            <person name="Andreopoulos B."/>
            <person name="Lipzen A."/>
            <person name="Chen C."/>
            <person name="Yanf M."/>
            <person name="Daum C."/>
            <person name="Ng V."/>
            <person name="Clum A."/>
            <person name="Ohm R."/>
            <person name="Martin F."/>
            <person name="Silar P."/>
            <person name="Natvig D."/>
            <person name="Lalanne C."/>
            <person name="Gautier V."/>
            <person name="Ament-Velasquez S.L."/>
            <person name="Kruys A."/>
            <person name="Hutchinson M.I."/>
            <person name="Powell A.J."/>
            <person name="Barry K."/>
            <person name="Miller A.N."/>
            <person name="Grigoriev I.V."/>
            <person name="Debuchy R."/>
            <person name="Gladieux P."/>
            <person name="Thoren M.H."/>
            <person name="Johannesson H."/>
        </authorList>
    </citation>
    <scope>NUCLEOTIDE SEQUENCE</scope>
    <source>
        <strain evidence="5">PSN293</strain>
    </source>
</reference>
<dbReference type="AlphaFoldDB" id="A0AAN6YGE3"/>
<dbReference type="EMBL" id="MU858051">
    <property type="protein sequence ID" value="KAK4218853.1"/>
    <property type="molecule type" value="Genomic_DNA"/>
</dbReference>
<dbReference type="InterPro" id="IPR013809">
    <property type="entry name" value="ENTH"/>
</dbReference>
<organism evidence="5 6">
    <name type="scientific">Rhypophila decipiens</name>
    <dbReference type="NCBI Taxonomy" id="261697"/>
    <lineage>
        <taxon>Eukaryota</taxon>
        <taxon>Fungi</taxon>
        <taxon>Dikarya</taxon>
        <taxon>Ascomycota</taxon>
        <taxon>Pezizomycotina</taxon>
        <taxon>Sordariomycetes</taxon>
        <taxon>Sordariomycetidae</taxon>
        <taxon>Sordariales</taxon>
        <taxon>Naviculisporaceae</taxon>
        <taxon>Rhypophila</taxon>
    </lineage>
</organism>
<evidence type="ECO:0000256" key="3">
    <source>
        <dbReference type="SAM" id="MobiDB-lite"/>
    </source>
</evidence>
<dbReference type="CDD" id="cd16988">
    <property type="entry name" value="ANTH_N_YAP180"/>
    <property type="match status" value="1"/>
</dbReference>
<feature type="compositionally biased region" description="Low complexity" evidence="3">
    <location>
        <begin position="434"/>
        <end position="448"/>
    </location>
</feature>
<dbReference type="PROSITE" id="PS50942">
    <property type="entry name" value="ENTH"/>
    <property type="match status" value="1"/>
</dbReference>
<dbReference type="GO" id="GO:0032050">
    <property type="term" value="F:clathrin heavy chain binding"/>
    <property type="evidence" value="ECO:0007669"/>
    <property type="project" value="TreeGrafter"/>
</dbReference>
<dbReference type="GO" id="GO:0005905">
    <property type="term" value="C:clathrin-coated pit"/>
    <property type="evidence" value="ECO:0007669"/>
    <property type="project" value="TreeGrafter"/>
</dbReference>
<evidence type="ECO:0000259" key="4">
    <source>
        <dbReference type="PROSITE" id="PS50942"/>
    </source>
</evidence>
<dbReference type="GO" id="GO:0000149">
    <property type="term" value="F:SNARE binding"/>
    <property type="evidence" value="ECO:0007669"/>
    <property type="project" value="TreeGrafter"/>
</dbReference>
<feature type="domain" description="ENTH" evidence="4">
    <location>
        <begin position="1"/>
        <end position="125"/>
    </location>
</feature>
<feature type="compositionally biased region" description="Low complexity" evidence="3">
    <location>
        <begin position="388"/>
        <end position="422"/>
    </location>
</feature>
<sequence length="655" mass="72241">MASSFEKSVKGATKIKAAPPKTKYIEHILIATHSGEAGVGEVFRALQNRLRDSTWTVSFKALITVHLMIREGSPDVTLAYLAKHRSALAVDGLFSDAQTQGRNIRHYSAYLTERGRAFRDTKIDWVRDKNSRLEKLTVDKGLLRETEVVQHQLTALLKCDVMEEPENEITITVFRLLVLDLLALFQALNQGMINILGHFFEMSKSDAERAMEIYRTFTRQTDFVVQYLSVARQYEHHTRVEVPKLKHAPVNLGRQLEEYLKDPDFEIHRRQYLAEQEAKKSKGGSAGASKASTSKAVVSKSDTAKAFSPSSSGPNPAANSAPAPKGPDADLIDFFESIEQNQTPMAQPQPQAQVQAQPQIQMGMSPWGPAPFQAQPVQQFQQNGFAPQQTGFPTAPPFQQQQQQQQPMGAFNQQQQAPPQLQTAFTGAPSFTNSFSPQSSFQPGSLGSIPQDSVASFQTGAPTGFQQPQQGLQAPQQITNPFRQSMMMNQQQTGAQQFSPVTSPISPPQQQPQQQQSTNPFARASPQANQPPFSAPNSNSPFQSPPPQVQLQQQQQQQPPAALLPMQTGTNPFARGFAATQAQQPQQPQQPQQQQQVPLAAQPTGSTNPFRQGAFVNHATGQGWQNNQQPIGGGLDQMETIPVFPRPAQQTPWQT</sequence>
<dbReference type="GO" id="GO:0072583">
    <property type="term" value="P:clathrin-dependent endocytosis"/>
    <property type="evidence" value="ECO:0007669"/>
    <property type="project" value="InterPro"/>
</dbReference>
<comment type="subcellular location">
    <subcellularLocation>
        <location evidence="1">Cytoplasm</location>
    </subcellularLocation>
</comment>
<accession>A0AAN6YGE3</accession>
<feature type="region of interest" description="Disordered" evidence="3">
    <location>
        <begin position="490"/>
        <end position="639"/>
    </location>
</feature>
<feature type="compositionally biased region" description="Low complexity" evidence="3">
    <location>
        <begin position="287"/>
        <end position="323"/>
    </location>
</feature>
<keyword evidence="6" id="KW-1185">Reference proteome</keyword>
<dbReference type="GO" id="GO:0006900">
    <property type="term" value="P:vesicle budding from membrane"/>
    <property type="evidence" value="ECO:0007669"/>
    <property type="project" value="TreeGrafter"/>
</dbReference>
<evidence type="ECO:0000256" key="1">
    <source>
        <dbReference type="ARBA" id="ARBA00004496"/>
    </source>
</evidence>
<dbReference type="InterPro" id="IPR008942">
    <property type="entry name" value="ENTH_VHS"/>
</dbReference>
<dbReference type="GO" id="GO:0030136">
    <property type="term" value="C:clathrin-coated vesicle"/>
    <property type="evidence" value="ECO:0007669"/>
    <property type="project" value="InterPro"/>
</dbReference>
<dbReference type="PANTHER" id="PTHR22951:SF5">
    <property type="entry name" value="PHOSPHATIDYLINOSITOL-BINDING CLATHRIN ASSEMBLY PROTEIN LAP"/>
    <property type="match status" value="1"/>
</dbReference>